<proteinExistence type="predicted"/>
<dbReference type="InterPro" id="IPR025605">
    <property type="entry name" value="OST-HTH/LOTUS_dom"/>
</dbReference>
<evidence type="ECO:0000256" key="1">
    <source>
        <dbReference type="SAM" id="MobiDB-lite"/>
    </source>
</evidence>
<protein>
    <submittedName>
        <fullName evidence="3">Oskar</fullName>
    </submittedName>
</protein>
<dbReference type="GeneID" id="6629353"/>
<dbReference type="HOGENOM" id="CLU_031152_0_0_1"/>
<evidence type="ECO:0000313" key="3">
    <source>
        <dbReference type="EMBL" id="EDW66789.1"/>
    </source>
</evidence>
<dbReference type="OrthoDB" id="10034606at2759"/>
<feature type="compositionally biased region" description="Low complexity" evidence="1">
    <location>
        <begin position="44"/>
        <end position="68"/>
    </location>
</feature>
<accession>B4LXK5</accession>
<organism evidence="3 4">
    <name type="scientific">Drosophila virilis</name>
    <name type="common">Fruit fly</name>
    <dbReference type="NCBI Taxonomy" id="7244"/>
    <lineage>
        <taxon>Eukaryota</taxon>
        <taxon>Metazoa</taxon>
        <taxon>Ecdysozoa</taxon>
        <taxon>Arthropoda</taxon>
        <taxon>Hexapoda</taxon>
        <taxon>Insecta</taxon>
        <taxon>Pterygota</taxon>
        <taxon>Neoptera</taxon>
        <taxon>Endopterygota</taxon>
        <taxon>Diptera</taxon>
        <taxon>Brachycera</taxon>
        <taxon>Muscomorpha</taxon>
        <taxon>Ephydroidea</taxon>
        <taxon>Drosophilidae</taxon>
        <taxon>Drosophila</taxon>
    </lineage>
</organism>
<name>B4LXK5_DROVI</name>
<dbReference type="SMR" id="B4LXK5"/>
<keyword evidence="4" id="KW-1185">Reference proteome</keyword>
<dbReference type="PhylomeDB" id="B4LXK5"/>
<dbReference type="InterPro" id="IPR036514">
    <property type="entry name" value="SGNH_hydro_sf"/>
</dbReference>
<reference evidence="3 4" key="1">
    <citation type="journal article" date="2007" name="Nature">
        <title>Evolution of genes and genomes on the Drosophila phylogeny.</title>
        <authorList>
            <consortium name="Drosophila 12 Genomes Consortium"/>
            <person name="Clark A.G."/>
            <person name="Eisen M.B."/>
            <person name="Smith D.R."/>
            <person name="Bergman C.M."/>
            <person name="Oliver B."/>
            <person name="Markow T.A."/>
            <person name="Kaufman T.C."/>
            <person name="Kellis M."/>
            <person name="Gelbart W."/>
            <person name="Iyer V.N."/>
            <person name="Pollard D.A."/>
            <person name="Sackton T.B."/>
            <person name="Larracuente A.M."/>
            <person name="Singh N.D."/>
            <person name="Abad J.P."/>
            <person name="Abt D.N."/>
            <person name="Adryan B."/>
            <person name="Aguade M."/>
            <person name="Akashi H."/>
            <person name="Anderson W.W."/>
            <person name="Aquadro C.F."/>
            <person name="Ardell D.H."/>
            <person name="Arguello R."/>
            <person name="Artieri C.G."/>
            <person name="Barbash D.A."/>
            <person name="Barker D."/>
            <person name="Barsanti P."/>
            <person name="Batterham P."/>
            <person name="Batzoglou S."/>
            <person name="Begun D."/>
            <person name="Bhutkar A."/>
            <person name="Blanco E."/>
            <person name="Bosak S.A."/>
            <person name="Bradley R.K."/>
            <person name="Brand A.D."/>
            <person name="Brent M.R."/>
            <person name="Brooks A.N."/>
            <person name="Brown R.H."/>
            <person name="Butlin R.K."/>
            <person name="Caggese C."/>
            <person name="Calvi B.R."/>
            <person name="Bernardo de Carvalho A."/>
            <person name="Caspi A."/>
            <person name="Castrezana S."/>
            <person name="Celniker S.E."/>
            <person name="Chang J.L."/>
            <person name="Chapple C."/>
            <person name="Chatterji S."/>
            <person name="Chinwalla A."/>
            <person name="Civetta A."/>
            <person name="Clifton S.W."/>
            <person name="Comeron J.M."/>
            <person name="Costello J.C."/>
            <person name="Coyne J.A."/>
            <person name="Daub J."/>
            <person name="David R.G."/>
            <person name="Delcher A.L."/>
            <person name="Delehaunty K."/>
            <person name="Do C.B."/>
            <person name="Ebling H."/>
            <person name="Edwards K."/>
            <person name="Eickbush T."/>
            <person name="Evans J.D."/>
            <person name="Filipski A."/>
            <person name="Findeiss S."/>
            <person name="Freyhult E."/>
            <person name="Fulton L."/>
            <person name="Fulton R."/>
            <person name="Garcia A.C."/>
            <person name="Gardiner A."/>
            <person name="Garfield D.A."/>
            <person name="Garvin B.E."/>
            <person name="Gibson G."/>
            <person name="Gilbert D."/>
            <person name="Gnerre S."/>
            <person name="Godfrey J."/>
            <person name="Good R."/>
            <person name="Gotea V."/>
            <person name="Gravely B."/>
            <person name="Greenberg A.J."/>
            <person name="Griffiths-Jones S."/>
            <person name="Gross S."/>
            <person name="Guigo R."/>
            <person name="Gustafson E.A."/>
            <person name="Haerty W."/>
            <person name="Hahn M.W."/>
            <person name="Halligan D.L."/>
            <person name="Halpern A.L."/>
            <person name="Halter G.M."/>
            <person name="Han M.V."/>
            <person name="Heger A."/>
            <person name="Hillier L."/>
            <person name="Hinrichs A.S."/>
            <person name="Holmes I."/>
            <person name="Hoskins R.A."/>
            <person name="Hubisz M.J."/>
            <person name="Hultmark D."/>
            <person name="Huntley M.A."/>
            <person name="Jaffe D.B."/>
            <person name="Jagadeeshan S."/>
            <person name="Jeck W.R."/>
            <person name="Johnson J."/>
            <person name="Jones C.D."/>
            <person name="Jordan W.C."/>
            <person name="Karpen G.H."/>
            <person name="Kataoka E."/>
            <person name="Keightley P.D."/>
            <person name="Kheradpour P."/>
            <person name="Kirkness E.F."/>
            <person name="Koerich L.B."/>
            <person name="Kristiansen K."/>
            <person name="Kudrna D."/>
            <person name="Kulathinal R.J."/>
            <person name="Kumar S."/>
            <person name="Kwok R."/>
            <person name="Lander E."/>
            <person name="Langley C.H."/>
            <person name="Lapoint R."/>
            <person name="Lazzaro B.P."/>
            <person name="Lee S.J."/>
            <person name="Levesque L."/>
            <person name="Li R."/>
            <person name="Lin C.F."/>
            <person name="Lin M.F."/>
            <person name="Lindblad-Toh K."/>
            <person name="Llopart A."/>
            <person name="Long M."/>
            <person name="Low L."/>
            <person name="Lozovsky E."/>
            <person name="Lu J."/>
            <person name="Luo M."/>
            <person name="Machado C.A."/>
            <person name="Makalowski W."/>
            <person name="Marzo M."/>
            <person name="Matsuda M."/>
            <person name="Matzkin L."/>
            <person name="McAllister B."/>
            <person name="McBride C.S."/>
            <person name="McKernan B."/>
            <person name="McKernan K."/>
            <person name="Mendez-Lago M."/>
            <person name="Minx P."/>
            <person name="Mollenhauer M.U."/>
            <person name="Montooth K."/>
            <person name="Mount S.M."/>
            <person name="Mu X."/>
            <person name="Myers E."/>
            <person name="Negre B."/>
            <person name="Newfeld S."/>
            <person name="Nielsen R."/>
            <person name="Noor M.A."/>
            <person name="O'Grady P."/>
            <person name="Pachter L."/>
            <person name="Papaceit M."/>
            <person name="Parisi M.J."/>
            <person name="Parisi M."/>
            <person name="Parts L."/>
            <person name="Pedersen J.S."/>
            <person name="Pesole G."/>
            <person name="Phillippy A.M."/>
            <person name="Ponting C.P."/>
            <person name="Pop M."/>
            <person name="Porcelli D."/>
            <person name="Powell J.R."/>
            <person name="Prohaska S."/>
            <person name="Pruitt K."/>
            <person name="Puig M."/>
            <person name="Quesneville H."/>
            <person name="Ram K.R."/>
            <person name="Rand D."/>
            <person name="Rasmussen M.D."/>
            <person name="Reed L.K."/>
            <person name="Reenan R."/>
            <person name="Reily A."/>
            <person name="Remington K.A."/>
            <person name="Rieger T.T."/>
            <person name="Ritchie M.G."/>
            <person name="Robin C."/>
            <person name="Rogers Y.H."/>
            <person name="Rohde C."/>
            <person name="Rozas J."/>
            <person name="Rubenfield M.J."/>
            <person name="Ruiz A."/>
            <person name="Russo S."/>
            <person name="Salzberg S.L."/>
            <person name="Sanchez-Gracia A."/>
            <person name="Saranga D.J."/>
            <person name="Sato H."/>
            <person name="Schaeffer S.W."/>
            <person name="Schatz M.C."/>
            <person name="Schlenke T."/>
            <person name="Schwartz R."/>
            <person name="Segarra C."/>
            <person name="Singh R.S."/>
            <person name="Sirot L."/>
            <person name="Sirota M."/>
            <person name="Sisneros N.B."/>
            <person name="Smith C.D."/>
            <person name="Smith T.F."/>
            <person name="Spieth J."/>
            <person name="Stage D.E."/>
            <person name="Stark A."/>
            <person name="Stephan W."/>
            <person name="Strausberg R.L."/>
            <person name="Strempel S."/>
            <person name="Sturgill D."/>
            <person name="Sutton G."/>
            <person name="Sutton G.G."/>
            <person name="Tao W."/>
            <person name="Teichmann S."/>
            <person name="Tobari Y.N."/>
            <person name="Tomimura Y."/>
            <person name="Tsolas J.M."/>
            <person name="Valente V.L."/>
            <person name="Venter E."/>
            <person name="Venter J.C."/>
            <person name="Vicario S."/>
            <person name="Vieira F.G."/>
            <person name="Vilella A.J."/>
            <person name="Villasante A."/>
            <person name="Walenz B."/>
            <person name="Wang J."/>
            <person name="Wasserman M."/>
            <person name="Watts T."/>
            <person name="Wilson D."/>
            <person name="Wilson R.K."/>
            <person name="Wing R.A."/>
            <person name="Wolfner M.F."/>
            <person name="Wong A."/>
            <person name="Wong G.K."/>
            <person name="Wu C.I."/>
            <person name="Wu G."/>
            <person name="Yamamoto D."/>
            <person name="Yang H.P."/>
            <person name="Yang S.P."/>
            <person name="Yorke J.A."/>
            <person name="Yoshida K."/>
            <person name="Zdobnov E."/>
            <person name="Zhang P."/>
            <person name="Zhang Y."/>
            <person name="Zimin A.V."/>
            <person name="Baldwin J."/>
            <person name="Abdouelleil A."/>
            <person name="Abdulkadir J."/>
            <person name="Abebe A."/>
            <person name="Abera B."/>
            <person name="Abreu J."/>
            <person name="Acer S.C."/>
            <person name="Aftuck L."/>
            <person name="Alexander A."/>
            <person name="An P."/>
            <person name="Anderson E."/>
            <person name="Anderson S."/>
            <person name="Arachi H."/>
            <person name="Azer M."/>
            <person name="Bachantsang P."/>
            <person name="Barry A."/>
            <person name="Bayul T."/>
            <person name="Berlin A."/>
            <person name="Bessette D."/>
            <person name="Bloom T."/>
            <person name="Blye J."/>
            <person name="Boguslavskiy L."/>
            <person name="Bonnet C."/>
            <person name="Boukhgalter B."/>
            <person name="Bourzgui I."/>
            <person name="Brown A."/>
            <person name="Cahill P."/>
            <person name="Channer S."/>
            <person name="Cheshatsang Y."/>
            <person name="Chuda L."/>
            <person name="Citroen M."/>
            <person name="Collymore A."/>
            <person name="Cooke P."/>
            <person name="Costello M."/>
            <person name="D'Aco K."/>
            <person name="Daza R."/>
            <person name="De Haan G."/>
            <person name="DeGray S."/>
            <person name="DeMaso C."/>
            <person name="Dhargay N."/>
            <person name="Dooley K."/>
            <person name="Dooley E."/>
            <person name="Doricent M."/>
            <person name="Dorje P."/>
            <person name="Dorjee K."/>
            <person name="Dupes A."/>
            <person name="Elong R."/>
            <person name="Falk J."/>
            <person name="Farina A."/>
            <person name="Faro S."/>
            <person name="Ferguson D."/>
            <person name="Fisher S."/>
            <person name="Foley C.D."/>
            <person name="Franke A."/>
            <person name="Friedrich D."/>
            <person name="Gadbois L."/>
            <person name="Gearin G."/>
            <person name="Gearin C.R."/>
            <person name="Giannoukos G."/>
            <person name="Goode T."/>
            <person name="Graham J."/>
            <person name="Grandbois E."/>
            <person name="Grewal S."/>
            <person name="Gyaltsen K."/>
            <person name="Hafez N."/>
            <person name="Hagos B."/>
            <person name="Hall J."/>
            <person name="Henson C."/>
            <person name="Hollinger A."/>
            <person name="Honan T."/>
            <person name="Huard M.D."/>
            <person name="Hughes L."/>
            <person name="Hurhula B."/>
            <person name="Husby M.E."/>
            <person name="Kamat A."/>
            <person name="Kanga B."/>
            <person name="Kashin S."/>
            <person name="Khazanovich D."/>
            <person name="Kisner P."/>
            <person name="Lance K."/>
            <person name="Lara M."/>
            <person name="Lee W."/>
            <person name="Lennon N."/>
            <person name="Letendre F."/>
            <person name="LeVine R."/>
            <person name="Lipovsky A."/>
            <person name="Liu X."/>
            <person name="Liu J."/>
            <person name="Liu S."/>
            <person name="Lokyitsang T."/>
            <person name="Lokyitsang Y."/>
            <person name="Lubonja R."/>
            <person name="Lui A."/>
            <person name="MacDonald P."/>
            <person name="Magnisalis V."/>
            <person name="Maru K."/>
            <person name="Matthews C."/>
            <person name="McCusker W."/>
            <person name="McDonough S."/>
            <person name="Mehta T."/>
            <person name="Meldrim J."/>
            <person name="Meneus L."/>
            <person name="Mihai O."/>
            <person name="Mihalev A."/>
            <person name="Mihova T."/>
            <person name="Mittelman R."/>
            <person name="Mlenga V."/>
            <person name="Montmayeur A."/>
            <person name="Mulrain L."/>
            <person name="Navidi A."/>
            <person name="Naylor J."/>
            <person name="Negash T."/>
            <person name="Nguyen T."/>
            <person name="Nguyen N."/>
            <person name="Nicol R."/>
            <person name="Norbu C."/>
            <person name="Norbu N."/>
            <person name="Novod N."/>
            <person name="O'Neill B."/>
            <person name="Osman S."/>
            <person name="Markiewicz E."/>
            <person name="Oyono O.L."/>
            <person name="Patti C."/>
            <person name="Phunkhang P."/>
            <person name="Pierre F."/>
            <person name="Priest M."/>
            <person name="Raghuraman S."/>
            <person name="Rege F."/>
            <person name="Reyes R."/>
            <person name="Rise C."/>
            <person name="Rogov P."/>
            <person name="Ross K."/>
            <person name="Ryan E."/>
            <person name="Settipalli S."/>
            <person name="Shea T."/>
            <person name="Sherpa N."/>
            <person name="Shi L."/>
            <person name="Shih D."/>
            <person name="Sparrow T."/>
            <person name="Spaulding J."/>
            <person name="Stalker J."/>
            <person name="Stange-Thomann N."/>
            <person name="Stavropoulos S."/>
            <person name="Stone C."/>
            <person name="Strader C."/>
            <person name="Tesfaye S."/>
            <person name="Thomson T."/>
            <person name="Thoulutsang Y."/>
            <person name="Thoulutsang D."/>
            <person name="Topham K."/>
            <person name="Topping I."/>
            <person name="Tsamla T."/>
            <person name="Vassiliev H."/>
            <person name="Vo A."/>
            <person name="Wangchuk T."/>
            <person name="Wangdi T."/>
            <person name="Weiand M."/>
            <person name="Wilkinson J."/>
            <person name="Wilson A."/>
            <person name="Yadav S."/>
            <person name="Young G."/>
            <person name="Yu Q."/>
            <person name="Zembek L."/>
            <person name="Zhong D."/>
            <person name="Zimmer A."/>
            <person name="Zwirko Z."/>
            <person name="Jaffe D.B."/>
            <person name="Alvarez P."/>
            <person name="Brockman W."/>
            <person name="Butler J."/>
            <person name="Chin C."/>
            <person name="Gnerre S."/>
            <person name="Grabherr M."/>
            <person name="Kleber M."/>
            <person name="Mauceli E."/>
            <person name="MacCallum I."/>
        </authorList>
    </citation>
    <scope>NUCLEOTIDE SEQUENCE [LARGE SCALE GENOMIC DNA]</scope>
    <source>
        <strain evidence="4">Tucson 15010-1051.87</strain>
    </source>
</reference>
<evidence type="ECO:0000259" key="2">
    <source>
        <dbReference type="PROSITE" id="PS51644"/>
    </source>
</evidence>
<feature type="domain" description="HTH OST-type" evidence="2">
    <location>
        <begin position="176"/>
        <end position="245"/>
    </location>
</feature>
<dbReference type="FunCoup" id="B4LXK5">
    <property type="interactions" value="19"/>
</dbReference>
<sequence>MATFRSEFNSVPNTYNQRLTALKKKLTTCFQQWRQQLLKLHQQQQQPKQQQQQQQHQSQHQHQQQQQKQKQRGSEHFYNIFVRADCSILSEKVTYLRKFKRIFTARQNLASARTAATAASAKQPVLGRCIGQEEQQLQIVASLFSSTLISKHSSSASITSSSMTIMDNTYIGVRDEYPDIDTEIRSILLANAQNGITISSIKKEYRQLTGTAFPLHDNITDFLLTIPHVTAECCESGKRIFNIKPTEHTRHLHEMILQQRQRDSVSNPIQAQEPPRLWRAQYKRRIPQHFNFNLNTSEKPPAVKISKLQPLATAAAMSNDVYQDNWKHLNNQYQLPQLNAAKNNIHSIASNPAQLQAALPAEHHPSKHVEEYAHKRRHEYTPTPTTLSCPSTQHDSMFTINSDYDAYLLDFPLLGDDFFLYLARMELKCRFKKFEKVLQSGLCISGQTINAARQRLRLVELPEMTQIIVNIGSEDIMRGRSLVQIEHDFRLLVKEMHNRRFVPVLTTLAPLANCRHDKQTCDKVSRFNKFIRSEGRHLKVIDIHSCLINENGIVRFDCFQNGPRSVTGSSEPYVFWNKIGRQRVLHMIEENLEYY</sequence>
<feature type="region of interest" description="Disordered" evidence="1">
    <location>
        <begin position="44"/>
        <end position="70"/>
    </location>
</feature>
<dbReference type="EMBL" id="CH940650">
    <property type="protein sequence ID" value="EDW66789.1"/>
    <property type="molecule type" value="Genomic_DNA"/>
</dbReference>
<dbReference type="KEGG" id="dvi:6629353"/>
<dbReference type="SUPFAM" id="SSF52266">
    <property type="entry name" value="SGNH hydrolase"/>
    <property type="match status" value="1"/>
</dbReference>
<dbReference type="InterPro" id="IPR041966">
    <property type="entry name" value="LOTUS-like"/>
</dbReference>
<evidence type="ECO:0000313" key="4">
    <source>
        <dbReference type="Proteomes" id="UP000008792"/>
    </source>
</evidence>
<dbReference type="InParanoid" id="B4LXK5"/>
<dbReference type="Gene3D" id="3.40.50.1110">
    <property type="entry name" value="SGNH hydrolase"/>
    <property type="match status" value="1"/>
</dbReference>
<dbReference type="AlphaFoldDB" id="B4LXK5"/>
<dbReference type="Pfam" id="PF17182">
    <property type="entry name" value="OSK"/>
    <property type="match status" value="1"/>
</dbReference>
<dbReference type="Proteomes" id="UP000008792">
    <property type="component" value="Unassembled WGS sequence"/>
</dbReference>
<dbReference type="CTD" id="41066"/>
<dbReference type="PROSITE" id="PS51644">
    <property type="entry name" value="HTH_OST"/>
    <property type="match status" value="1"/>
</dbReference>
<dbReference type="InterPro" id="IPR033447">
    <property type="entry name" value="OSK"/>
</dbReference>
<dbReference type="OMA" id="KHLNNQY"/>
<gene>
    <name evidence="3" type="primary">Dvir\osk</name>
    <name evidence="3" type="ORF">Dvir_GJ23790</name>
</gene>
<dbReference type="Gene3D" id="3.30.420.610">
    <property type="entry name" value="LOTUS domain-like"/>
    <property type="match status" value="1"/>
</dbReference>
<dbReference type="Pfam" id="PF12872">
    <property type="entry name" value="OST-HTH"/>
    <property type="match status" value="1"/>
</dbReference>
<dbReference type="STRING" id="7244.B4LXK5"/>